<feature type="transmembrane region" description="Helical" evidence="1">
    <location>
        <begin position="49"/>
        <end position="68"/>
    </location>
</feature>
<name>A0A1I0WY58_9FIRM</name>
<dbReference type="CDD" id="cd01949">
    <property type="entry name" value="GGDEF"/>
    <property type="match status" value="1"/>
</dbReference>
<dbReference type="RefSeq" id="WP_177205572.1">
    <property type="nucleotide sequence ID" value="NZ_FOJY01000005.1"/>
</dbReference>
<dbReference type="InterPro" id="IPR043128">
    <property type="entry name" value="Rev_trsase/Diguanyl_cyclase"/>
</dbReference>
<protein>
    <submittedName>
        <fullName evidence="3">Diguanylate cyclase (GGDEF) domain-containing protein</fullName>
    </submittedName>
</protein>
<dbReference type="SMART" id="SM00267">
    <property type="entry name" value="GGDEF"/>
    <property type="match status" value="1"/>
</dbReference>
<feature type="transmembrane region" description="Helical" evidence="1">
    <location>
        <begin position="143"/>
        <end position="160"/>
    </location>
</feature>
<dbReference type="InterPro" id="IPR029787">
    <property type="entry name" value="Nucleotide_cyclase"/>
</dbReference>
<dbReference type="GO" id="GO:0043709">
    <property type="term" value="P:cell adhesion involved in single-species biofilm formation"/>
    <property type="evidence" value="ECO:0007669"/>
    <property type="project" value="TreeGrafter"/>
</dbReference>
<evidence type="ECO:0000313" key="3">
    <source>
        <dbReference type="EMBL" id="SFA93675.1"/>
    </source>
</evidence>
<dbReference type="InterPro" id="IPR050469">
    <property type="entry name" value="Diguanylate_Cyclase"/>
</dbReference>
<dbReference type="PROSITE" id="PS50887">
    <property type="entry name" value="GGDEF"/>
    <property type="match status" value="1"/>
</dbReference>
<gene>
    <name evidence="3" type="ORF">SAMN05216249_10576</name>
</gene>
<dbReference type="GO" id="GO:1902201">
    <property type="term" value="P:negative regulation of bacterial-type flagellum-dependent cell motility"/>
    <property type="evidence" value="ECO:0007669"/>
    <property type="project" value="TreeGrafter"/>
</dbReference>
<evidence type="ECO:0000313" key="4">
    <source>
        <dbReference type="Proteomes" id="UP000198838"/>
    </source>
</evidence>
<dbReference type="Gene3D" id="3.30.70.270">
    <property type="match status" value="1"/>
</dbReference>
<keyword evidence="1" id="KW-0812">Transmembrane</keyword>
<dbReference type="InterPro" id="IPR000160">
    <property type="entry name" value="GGDEF_dom"/>
</dbReference>
<dbReference type="Pfam" id="PF00990">
    <property type="entry name" value="GGDEF"/>
    <property type="match status" value="1"/>
</dbReference>
<organism evidence="3 4">
    <name type="scientific">Acetitomaculum ruminis DSM 5522</name>
    <dbReference type="NCBI Taxonomy" id="1120918"/>
    <lineage>
        <taxon>Bacteria</taxon>
        <taxon>Bacillati</taxon>
        <taxon>Bacillota</taxon>
        <taxon>Clostridia</taxon>
        <taxon>Lachnospirales</taxon>
        <taxon>Lachnospiraceae</taxon>
        <taxon>Acetitomaculum</taxon>
    </lineage>
</organism>
<keyword evidence="1" id="KW-1133">Transmembrane helix</keyword>
<dbReference type="GO" id="GO:0005886">
    <property type="term" value="C:plasma membrane"/>
    <property type="evidence" value="ECO:0007669"/>
    <property type="project" value="TreeGrafter"/>
</dbReference>
<reference evidence="3 4" key="1">
    <citation type="submission" date="2016-10" db="EMBL/GenBank/DDBJ databases">
        <authorList>
            <person name="de Groot N.N."/>
        </authorList>
    </citation>
    <scope>NUCLEOTIDE SEQUENCE [LARGE SCALE GENOMIC DNA]</scope>
    <source>
        <strain evidence="3 4">DSM 5522</strain>
    </source>
</reference>
<feature type="transmembrane region" description="Helical" evidence="1">
    <location>
        <begin position="74"/>
        <end position="94"/>
    </location>
</feature>
<feature type="domain" description="GGDEF" evidence="2">
    <location>
        <begin position="263"/>
        <end position="400"/>
    </location>
</feature>
<accession>A0A1I0WY58</accession>
<dbReference type="SUPFAM" id="SSF55073">
    <property type="entry name" value="Nucleotide cyclase"/>
    <property type="match status" value="1"/>
</dbReference>
<dbReference type="Proteomes" id="UP000198838">
    <property type="component" value="Unassembled WGS sequence"/>
</dbReference>
<dbReference type="PANTHER" id="PTHR45138">
    <property type="entry name" value="REGULATORY COMPONENTS OF SENSORY TRANSDUCTION SYSTEM"/>
    <property type="match status" value="1"/>
</dbReference>
<sequence>MNVKKTISKLFTSVKGAIIPSSDFLEYEAEDLFDYIDNFILVEINCKRILITYPIIIIFTFLSCFPFNNIYNILTIVEMICFFIIIGSTSYVAIKTYYYISKGNYYIHSYTEYFKFLYYIFWYGFSIPMIVLSFIRLDYDHTLVNFFVLCVIVSVGPLVNTKRFLKIFLYTIVVIFAIFVNNFYFLHETSLESKVMLINNEILITLLSINFLGLLVQKVQIYIWKLNIYINFKAFLDPLTNVYNRRGGNYALHRKIKKSKKDITVGVIMLDIDFFKKYNDTFGHDAGDVCLKSVGKIIRYSFEGRKEIIIRHGGEEFVILLVDTNADKTQKYAEALRQGVESAKIPAANTSVSDYVTVSIGVTTVTSKEFEKYEDLVANADKALYISKENGRNQVNFVSE</sequence>
<dbReference type="PANTHER" id="PTHR45138:SF9">
    <property type="entry name" value="DIGUANYLATE CYCLASE DGCM-RELATED"/>
    <property type="match status" value="1"/>
</dbReference>
<dbReference type="STRING" id="1120918.SAMN05216249_10576"/>
<dbReference type="NCBIfam" id="TIGR00254">
    <property type="entry name" value="GGDEF"/>
    <property type="match status" value="1"/>
</dbReference>
<keyword evidence="1" id="KW-0472">Membrane</keyword>
<dbReference type="FunFam" id="3.30.70.270:FF:000001">
    <property type="entry name" value="Diguanylate cyclase domain protein"/>
    <property type="match status" value="1"/>
</dbReference>
<keyword evidence="4" id="KW-1185">Reference proteome</keyword>
<dbReference type="EMBL" id="FOJY01000005">
    <property type="protein sequence ID" value="SFA93675.1"/>
    <property type="molecule type" value="Genomic_DNA"/>
</dbReference>
<feature type="transmembrane region" description="Helical" evidence="1">
    <location>
        <begin position="167"/>
        <end position="185"/>
    </location>
</feature>
<dbReference type="AlphaFoldDB" id="A0A1I0WY58"/>
<feature type="transmembrane region" description="Helical" evidence="1">
    <location>
        <begin position="116"/>
        <end position="137"/>
    </location>
</feature>
<feature type="transmembrane region" description="Helical" evidence="1">
    <location>
        <begin position="197"/>
        <end position="216"/>
    </location>
</feature>
<dbReference type="GO" id="GO:0052621">
    <property type="term" value="F:diguanylate cyclase activity"/>
    <property type="evidence" value="ECO:0007669"/>
    <property type="project" value="TreeGrafter"/>
</dbReference>
<evidence type="ECO:0000256" key="1">
    <source>
        <dbReference type="SAM" id="Phobius"/>
    </source>
</evidence>
<evidence type="ECO:0000259" key="2">
    <source>
        <dbReference type="PROSITE" id="PS50887"/>
    </source>
</evidence>
<proteinExistence type="predicted"/>